<evidence type="ECO:0000313" key="2">
    <source>
        <dbReference type="EMBL" id="GHH07682.1"/>
    </source>
</evidence>
<sequence>MLRPAPPLRIPPPSAAAWLLLPLSVVANGAVFWPAACLVAITAAGARHYGAMLVWYGLAVGFDRNALILAPFVAAVLIGARVRWQLLPLAPVFALAMLLARAHAAPPFLALPPPITLPAAPSLWTILQVLPWIGTLPLGGLALTSAFGTAVAYGAWASTQPLRPPEVRERALLCALAIPMVLPGLDPSAFLLAGGLALHAALLERSAPRRRIAALVGIGMLVACSGGVGAAAFGAIAMIGATLLQARSVLKRGAANDNPAMAWAAAAPPLPLPRVMC</sequence>
<feature type="transmembrane region" description="Helical" evidence="1">
    <location>
        <begin position="15"/>
        <end position="41"/>
    </location>
</feature>
<feature type="transmembrane region" description="Helical" evidence="1">
    <location>
        <begin position="212"/>
        <end position="244"/>
    </location>
</feature>
<evidence type="ECO:0000256" key="1">
    <source>
        <dbReference type="SAM" id="Phobius"/>
    </source>
</evidence>
<protein>
    <submittedName>
        <fullName evidence="2">Uncharacterized protein</fullName>
    </submittedName>
</protein>
<organism evidence="2 3">
    <name type="scientific">Sphingomonas glacialis</name>
    <dbReference type="NCBI Taxonomy" id="658225"/>
    <lineage>
        <taxon>Bacteria</taxon>
        <taxon>Pseudomonadati</taxon>
        <taxon>Pseudomonadota</taxon>
        <taxon>Alphaproteobacteria</taxon>
        <taxon>Sphingomonadales</taxon>
        <taxon>Sphingomonadaceae</taxon>
        <taxon>Sphingomonas</taxon>
    </lineage>
</organism>
<dbReference type="EMBL" id="BNAQ01000001">
    <property type="protein sequence ID" value="GHH07682.1"/>
    <property type="molecule type" value="Genomic_DNA"/>
</dbReference>
<keyword evidence="1" id="KW-1133">Transmembrane helix</keyword>
<gene>
    <name evidence="2" type="ORF">GCM10008023_02010</name>
</gene>
<keyword evidence="3" id="KW-1185">Reference proteome</keyword>
<comment type="caution">
    <text evidence="2">The sequence shown here is derived from an EMBL/GenBank/DDBJ whole genome shotgun (WGS) entry which is preliminary data.</text>
</comment>
<proteinExistence type="predicted"/>
<feature type="transmembrane region" description="Helical" evidence="1">
    <location>
        <begin position="53"/>
        <end position="78"/>
    </location>
</feature>
<reference evidence="3" key="1">
    <citation type="journal article" date="2019" name="Int. J. Syst. Evol. Microbiol.">
        <title>The Global Catalogue of Microorganisms (GCM) 10K type strain sequencing project: providing services to taxonomists for standard genome sequencing and annotation.</title>
        <authorList>
            <consortium name="The Broad Institute Genomics Platform"/>
            <consortium name="The Broad Institute Genome Sequencing Center for Infectious Disease"/>
            <person name="Wu L."/>
            <person name="Ma J."/>
        </authorList>
    </citation>
    <scope>NUCLEOTIDE SEQUENCE [LARGE SCALE GENOMIC DNA]</scope>
    <source>
        <strain evidence="3">CGMCC 1.8957</strain>
    </source>
</reference>
<name>A0ABQ3L7I0_9SPHN</name>
<dbReference type="Proteomes" id="UP000652430">
    <property type="component" value="Unassembled WGS sequence"/>
</dbReference>
<evidence type="ECO:0000313" key="3">
    <source>
        <dbReference type="Proteomes" id="UP000652430"/>
    </source>
</evidence>
<accession>A0ABQ3L7I0</accession>
<dbReference type="RefSeq" id="WP_189674751.1">
    <property type="nucleotide sequence ID" value="NZ_BNAQ01000001.1"/>
</dbReference>
<keyword evidence="1" id="KW-0472">Membrane</keyword>
<keyword evidence="1" id="KW-0812">Transmembrane</keyword>
<feature type="transmembrane region" description="Helical" evidence="1">
    <location>
        <begin position="84"/>
        <end position="103"/>
    </location>
</feature>